<reference evidence="2 3" key="1">
    <citation type="submission" date="2024-09" db="EMBL/GenBank/DDBJ databases">
        <authorList>
            <person name="Sun Q."/>
            <person name="Mori K."/>
        </authorList>
    </citation>
    <scope>NUCLEOTIDE SEQUENCE [LARGE SCALE GENOMIC DNA]</scope>
    <source>
        <strain evidence="2 3">JCM 13519</strain>
    </source>
</reference>
<dbReference type="InterPro" id="IPR019405">
    <property type="entry name" value="Lactonase_7-beta_prop"/>
</dbReference>
<dbReference type="InterPro" id="IPR011045">
    <property type="entry name" value="N2O_reductase_N"/>
</dbReference>
<dbReference type="Proteomes" id="UP001589536">
    <property type="component" value="Unassembled WGS sequence"/>
</dbReference>
<comment type="caution">
    <text evidence="2">The sequence shown here is derived from an EMBL/GenBank/DDBJ whole genome shotgun (WGS) entry which is preliminary data.</text>
</comment>
<dbReference type="InterPro" id="IPR015943">
    <property type="entry name" value="WD40/YVTN_repeat-like_dom_sf"/>
</dbReference>
<dbReference type="SUPFAM" id="SSF50974">
    <property type="entry name" value="Nitrous oxide reductase, N-terminal domain"/>
    <property type="match status" value="1"/>
</dbReference>
<dbReference type="Gene3D" id="2.130.10.10">
    <property type="entry name" value="YVTN repeat-like/Quinoprotein amine dehydrogenase"/>
    <property type="match status" value="1"/>
</dbReference>
<gene>
    <name evidence="2" type="ORF">ACFFPI_06585</name>
</gene>
<comment type="similarity">
    <text evidence="1">Belongs to the cycloisomerase 2 family.</text>
</comment>
<dbReference type="PANTHER" id="PTHR30344:SF1">
    <property type="entry name" value="6-PHOSPHOGLUCONOLACTONASE"/>
    <property type="match status" value="1"/>
</dbReference>
<proteinExistence type="inferred from homology"/>
<evidence type="ECO:0000313" key="2">
    <source>
        <dbReference type="EMBL" id="MFB9713818.1"/>
    </source>
</evidence>
<accession>A0ABV5UMS1</accession>
<keyword evidence="3" id="KW-1185">Reference proteome</keyword>
<dbReference type="RefSeq" id="WP_345052113.1">
    <property type="nucleotide sequence ID" value="NZ_BAABED010000001.1"/>
</dbReference>
<dbReference type="Pfam" id="PF10282">
    <property type="entry name" value="Lactonase"/>
    <property type="match status" value="1"/>
</dbReference>
<sequence>MAGDIDGTLIWVGAYTADSDGHGMGIGAVAAREDGSLSWLGTAVEAPSPSFLAVHPTLPVVYAVAEAAQSVRAYRRTGVSGLEPLGGAWPAGAAACHVAVDPSARFIVVTCWGDGNVLLFGLDDDGGITSRFAAPPAKDPHAGVDGGLDIATGGARVSRAHASLMLDDGRIMTTDLGCDLVRVWNYFPDTGLLHDHEVALPMGSGPRHMVQHPLADAVFVVTEYSIEVAVLLPGADGRFVLHRRGPATAGGAADGDAAAEIALSPDHRFVYAGIRGSNRVSVLAVEGSGTRLRPVADVPSGGDWPRHHLVRDGWLLVANERSSQVSTFTLDRSTGIPGDVLDQLETGSPTALLVAL</sequence>
<organism evidence="2 3">
    <name type="scientific">Arthrobacter methylotrophus</name>
    <dbReference type="NCBI Taxonomy" id="121291"/>
    <lineage>
        <taxon>Bacteria</taxon>
        <taxon>Bacillati</taxon>
        <taxon>Actinomycetota</taxon>
        <taxon>Actinomycetes</taxon>
        <taxon>Micrococcales</taxon>
        <taxon>Micrococcaceae</taxon>
        <taxon>Arthrobacter</taxon>
    </lineage>
</organism>
<protein>
    <submittedName>
        <fullName evidence="2">Lactonase family protein</fullName>
    </submittedName>
</protein>
<dbReference type="PANTHER" id="PTHR30344">
    <property type="entry name" value="6-PHOSPHOGLUCONOLACTONASE-RELATED"/>
    <property type="match status" value="1"/>
</dbReference>
<evidence type="ECO:0000256" key="1">
    <source>
        <dbReference type="ARBA" id="ARBA00005564"/>
    </source>
</evidence>
<dbReference type="EMBL" id="JBHMBH010000018">
    <property type="protein sequence ID" value="MFB9713818.1"/>
    <property type="molecule type" value="Genomic_DNA"/>
</dbReference>
<name>A0ABV5UMS1_9MICC</name>
<evidence type="ECO:0000313" key="3">
    <source>
        <dbReference type="Proteomes" id="UP001589536"/>
    </source>
</evidence>
<dbReference type="InterPro" id="IPR050282">
    <property type="entry name" value="Cycloisomerase_2"/>
</dbReference>